<feature type="domain" description="Mur ligase N-terminal catalytic" evidence="9">
    <location>
        <begin position="35"/>
        <end position="82"/>
    </location>
</feature>
<evidence type="ECO:0000259" key="9">
    <source>
        <dbReference type="Pfam" id="PF01225"/>
    </source>
</evidence>
<feature type="binding site" evidence="7">
    <location>
        <begin position="421"/>
        <end position="424"/>
    </location>
    <ligand>
        <name>meso-2,6-diaminopimelate</name>
        <dbReference type="ChEBI" id="CHEBI:57791"/>
    </ligand>
</feature>
<keyword evidence="7" id="KW-0963">Cytoplasm</keyword>
<dbReference type="Gene3D" id="3.90.190.20">
    <property type="entry name" value="Mur ligase, C-terminal domain"/>
    <property type="match status" value="1"/>
</dbReference>
<feature type="binding site" evidence="7">
    <location>
        <position position="476"/>
    </location>
    <ligand>
        <name>meso-2,6-diaminopimelate</name>
        <dbReference type="ChEBI" id="CHEBI:57791"/>
    </ligand>
</feature>
<dbReference type="EC" id="6.3.2.13" evidence="7"/>
<comment type="subcellular location">
    <subcellularLocation>
        <location evidence="7 8">Cytoplasm</location>
    </subcellularLocation>
</comment>
<feature type="domain" description="Mur ligase central" evidence="11">
    <location>
        <begin position="125"/>
        <end position="323"/>
    </location>
</feature>
<dbReference type="SUPFAM" id="SSF63418">
    <property type="entry name" value="MurE/MurF N-terminal domain"/>
    <property type="match status" value="1"/>
</dbReference>
<feature type="binding site" evidence="7">
    <location>
        <begin position="127"/>
        <end position="133"/>
    </location>
    <ligand>
        <name>ATP</name>
        <dbReference type="ChEBI" id="CHEBI:30616"/>
    </ligand>
</feature>
<keyword evidence="4 7" id="KW-0573">Peptidoglycan synthesis</keyword>
<comment type="caution">
    <text evidence="12">The sequence shown here is derived from an EMBL/GenBank/DDBJ whole genome shotgun (WGS) entry which is preliminary data.</text>
</comment>
<dbReference type="InterPro" id="IPR036615">
    <property type="entry name" value="Mur_ligase_C_dom_sf"/>
</dbReference>
<dbReference type="InterPro" id="IPR004101">
    <property type="entry name" value="Mur_ligase_C"/>
</dbReference>
<feature type="binding site" evidence="7">
    <location>
        <position position="204"/>
    </location>
    <ligand>
        <name>UDP-N-acetyl-alpha-D-muramoyl-L-alanyl-D-glutamate</name>
        <dbReference type="ChEBI" id="CHEBI:83900"/>
    </ligand>
</feature>
<dbReference type="GO" id="GO:0005524">
    <property type="term" value="F:ATP binding"/>
    <property type="evidence" value="ECO:0007669"/>
    <property type="project" value="UniProtKB-UniRule"/>
</dbReference>
<dbReference type="SUPFAM" id="SSF53244">
    <property type="entry name" value="MurD-like peptide ligases, peptide-binding domain"/>
    <property type="match status" value="1"/>
</dbReference>
<feature type="binding site" evidence="7">
    <location>
        <position position="42"/>
    </location>
    <ligand>
        <name>UDP-N-acetyl-alpha-D-muramoyl-L-alanyl-D-glutamate</name>
        <dbReference type="ChEBI" id="CHEBI:83900"/>
    </ligand>
</feature>
<keyword evidence="13" id="KW-1185">Reference proteome</keyword>
<evidence type="ECO:0000256" key="2">
    <source>
        <dbReference type="ARBA" id="ARBA00022618"/>
    </source>
</evidence>
<protein>
    <recommendedName>
        <fullName evidence="7">UDP-N-acetylmuramoyl-L-alanyl-D-glutamate--2,6-diaminopimelate ligase</fullName>
        <ecNumber evidence="7">6.3.2.13</ecNumber>
    </recommendedName>
    <alternativeName>
        <fullName evidence="7">Meso-A2pm-adding enzyme</fullName>
    </alternativeName>
    <alternativeName>
        <fullName evidence="7">Meso-diaminopimelate-adding enzyme</fullName>
    </alternativeName>
    <alternativeName>
        <fullName evidence="7">UDP-MurNAc-L-Ala-D-Glu:meso-diaminopimelate ligase</fullName>
    </alternativeName>
    <alternativeName>
        <fullName evidence="7">UDP-MurNAc-tripeptide synthetase</fullName>
    </alternativeName>
    <alternativeName>
        <fullName evidence="7">UDP-N-acetylmuramyl-tripeptide synthetase</fullName>
    </alternativeName>
</protein>
<dbReference type="Proteomes" id="UP000592181">
    <property type="component" value="Unassembled WGS sequence"/>
</dbReference>
<feature type="binding site" evidence="7">
    <location>
        <position position="196"/>
    </location>
    <ligand>
        <name>UDP-N-acetyl-alpha-D-muramoyl-L-alanyl-D-glutamate</name>
        <dbReference type="ChEBI" id="CHEBI:83900"/>
    </ligand>
</feature>
<evidence type="ECO:0000256" key="8">
    <source>
        <dbReference type="RuleBase" id="RU004135"/>
    </source>
</evidence>
<dbReference type="GO" id="GO:0009252">
    <property type="term" value="P:peptidoglycan biosynthetic process"/>
    <property type="evidence" value="ECO:0007669"/>
    <property type="project" value="UniProtKB-UniRule"/>
</dbReference>
<dbReference type="NCBIfam" id="NF001126">
    <property type="entry name" value="PRK00139.1-4"/>
    <property type="match status" value="1"/>
</dbReference>
<keyword evidence="7" id="KW-0460">Magnesium</keyword>
<dbReference type="InterPro" id="IPR000713">
    <property type="entry name" value="Mur_ligase_N"/>
</dbReference>
<dbReference type="GO" id="GO:0000287">
    <property type="term" value="F:magnesium ion binding"/>
    <property type="evidence" value="ECO:0007669"/>
    <property type="project" value="UniProtKB-UniRule"/>
</dbReference>
<dbReference type="GO" id="GO:0008360">
    <property type="term" value="P:regulation of cell shape"/>
    <property type="evidence" value="ECO:0007669"/>
    <property type="project" value="UniProtKB-KW"/>
</dbReference>
<dbReference type="Pfam" id="PF02875">
    <property type="entry name" value="Mur_ligase_C"/>
    <property type="match status" value="1"/>
</dbReference>
<keyword evidence="2 7" id="KW-0132">Cell division</keyword>
<keyword evidence="7 12" id="KW-0436">Ligase</keyword>
<comment type="PTM">
    <text evidence="7">Carboxylation is probably crucial for Mg(2+) binding and, consequently, for the gamma-phosphate positioning of ATP.</text>
</comment>
<evidence type="ECO:0000259" key="11">
    <source>
        <dbReference type="Pfam" id="PF08245"/>
    </source>
</evidence>
<evidence type="ECO:0000259" key="10">
    <source>
        <dbReference type="Pfam" id="PF02875"/>
    </source>
</evidence>
<comment type="cofactor">
    <cofactor evidence="7">
        <name>Mg(2+)</name>
        <dbReference type="ChEBI" id="CHEBI:18420"/>
    </cofactor>
</comment>
<evidence type="ECO:0000256" key="7">
    <source>
        <dbReference type="HAMAP-Rule" id="MF_00208"/>
    </source>
</evidence>
<dbReference type="InterPro" id="IPR013221">
    <property type="entry name" value="Mur_ligase_cen"/>
</dbReference>
<dbReference type="SUPFAM" id="SSF53623">
    <property type="entry name" value="MurD-like peptide ligases, catalytic domain"/>
    <property type="match status" value="1"/>
</dbReference>
<dbReference type="EMBL" id="JACBZX010000001">
    <property type="protein sequence ID" value="NYG37740.1"/>
    <property type="molecule type" value="Genomic_DNA"/>
</dbReference>
<keyword evidence="6 7" id="KW-0961">Cell wall biogenesis/degradation</keyword>
<proteinExistence type="inferred from homology"/>
<dbReference type="Pfam" id="PF08245">
    <property type="entry name" value="Mur_ligase_M"/>
    <property type="match status" value="1"/>
</dbReference>
<evidence type="ECO:0000313" key="12">
    <source>
        <dbReference type="EMBL" id="NYG37740.1"/>
    </source>
</evidence>
<comment type="similarity">
    <text evidence="1 7">Belongs to the MurCDEF family. MurE subfamily.</text>
</comment>
<evidence type="ECO:0000256" key="6">
    <source>
        <dbReference type="ARBA" id="ARBA00023316"/>
    </source>
</evidence>
<dbReference type="PANTHER" id="PTHR23135:SF4">
    <property type="entry name" value="UDP-N-ACETYLMURAMOYL-L-ALANYL-D-GLUTAMATE--2,6-DIAMINOPIMELATE LIGASE MURE HOMOLOG, CHLOROPLASTIC"/>
    <property type="match status" value="1"/>
</dbReference>
<reference evidence="12 13" key="1">
    <citation type="submission" date="2020-07" db="EMBL/GenBank/DDBJ databases">
        <title>Sequencing the genomes of 1000 actinobacteria strains.</title>
        <authorList>
            <person name="Klenk H.-P."/>
        </authorList>
    </citation>
    <scope>NUCLEOTIDE SEQUENCE [LARGE SCALE GENOMIC DNA]</scope>
    <source>
        <strain evidence="12 13">DSM 24723</strain>
    </source>
</reference>
<dbReference type="Pfam" id="PF01225">
    <property type="entry name" value="Mur_ligase"/>
    <property type="match status" value="1"/>
</dbReference>
<dbReference type="GO" id="GO:0051301">
    <property type="term" value="P:cell division"/>
    <property type="evidence" value="ECO:0007669"/>
    <property type="project" value="UniProtKB-KW"/>
</dbReference>
<comment type="function">
    <text evidence="7">Catalyzes the addition of meso-diaminopimelic acid to the nucleotide precursor UDP-N-acetylmuramoyl-L-alanyl-D-glutamate (UMAG) in the biosynthesis of bacterial cell-wall peptidoglycan.</text>
</comment>
<dbReference type="InterPro" id="IPR005761">
    <property type="entry name" value="UDP-N-AcMur-Glu-dNH2Pim_ligase"/>
</dbReference>
<feature type="short sequence motif" description="Meso-diaminopimelate recognition motif" evidence="7">
    <location>
        <begin position="421"/>
        <end position="424"/>
    </location>
</feature>
<dbReference type="NCBIfam" id="NF001124">
    <property type="entry name" value="PRK00139.1-2"/>
    <property type="match status" value="1"/>
</dbReference>
<sequence>MPLPRPDGLPAVPLGDLAEVAGPDANVTGDRATSVTGISLATSTVRPGDLWAALQGANVHGARYAEQAAAAGAVAVLTDEAGEALVRESGVDLPVVVCTDPRGRLGRVSAALYGTTDPGLRLFGITGTNGKTTTAYLLDSALRALGRATGLIGTIETRIGDERVASARTTPETTDLHALLAVMAQRGTDDCVMEVSSHALELHRVDAVVYDVAIFTNLSQDHLDFHGTMEAYFAAKARLFTPERSRAGVVCVDDAWGRRLAEQAGVPVTTVSSHEDVPADWRIGGDPAGHDLTLTSADGASLALRSALPGDFNRVNTALAALALIVAGHPRDEVVEAVLAPPSVPGRMELVSTDDPDAPQGVVDYAHTPDAVAAALAALRPQTAGTLVAVLGAGGARDQGKRPGMGRAAATHADVVLVTDDNPRDEDPALIREAVASGADGGPATVEVVPGRDAAIARAVALAAAGGPGGTVALLGKGHEQGQEIAGQVRPHDDRDALRQALAATVAGGTR</sequence>
<dbReference type="RefSeq" id="WP_179463062.1">
    <property type="nucleotide sequence ID" value="NZ_JACBZX010000001.1"/>
</dbReference>
<evidence type="ECO:0000256" key="5">
    <source>
        <dbReference type="ARBA" id="ARBA00023306"/>
    </source>
</evidence>
<dbReference type="NCBIfam" id="TIGR01085">
    <property type="entry name" value="murE"/>
    <property type="match status" value="1"/>
</dbReference>
<keyword evidence="7" id="KW-0067">ATP-binding</keyword>
<feature type="binding site" evidence="7">
    <location>
        <position position="40"/>
    </location>
    <ligand>
        <name>UDP-N-acetyl-alpha-D-muramoyl-L-alanyl-D-glutamate</name>
        <dbReference type="ChEBI" id="CHEBI:83900"/>
    </ligand>
</feature>
<dbReference type="GO" id="GO:0071555">
    <property type="term" value="P:cell wall organization"/>
    <property type="evidence" value="ECO:0007669"/>
    <property type="project" value="UniProtKB-KW"/>
</dbReference>
<dbReference type="InterPro" id="IPR035911">
    <property type="entry name" value="MurE/MurF_N"/>
</dbReference>
<comment type="caution">
    <text evidence="7">Lacks conserved residue(s) required for the propagation of feature annotation.</text>
</comment>
<feature type="domain" description="Mur ligase C-terminal" evidence="10">
    <location>
        <begin position="346"/>
        <end position="478"/>
    </location>
</feature>
<evidence type="ECO:0000256" key="4">
    <source>
        <dbReference type="ARBA" id="ARBA00022984"/>
    </source>
</evidence>
<dbReference type="GO" id="GO:0005737">
    <property type="term" value="C:cytoplasm"/>
    <property type="evidence" value="ECO:0007669"/>
    <property type="project" value="UniProtKB-SubCell"/>
</dbReference>
<evidence type="ECO:0000256" key="3">
    <source>
        <dbReference type="ARBA" id="ARBA00022960"/>
    </source>
</evidence>
<comment type="pathway">
    <text evidence="7 8">Cell wall biogenesis; peptidoglycan biosynthesis.</text>
</comment>
<evidence type="ECO:0000313" key="13">
    <source>
        <dbReference type="Proteomes" id="UP000592181"/>
    </source>
</evidence>
<organism evidence="12 13">
    <name type="scientific">Janibacter alkaliphilus</name>
    <dbReference type="NCBI Taxonomy" id="1069963"/>
    <lineage>
        <taxon>Bacteria</taxon>
        <taxon>Bacillati</taxon>
        <taxon>Actinomycetota</taxon>
        <taxon>Actinomycetes</taxon>
        <taxon>Micrococcales</taxon>
        <taxon>Intrasporangiaceae</taxon>
        <taxon>Janibacter</taxon>
    </lineage>
</organism>
<feature type="binding site" evidence="7">
    <location>
        <position position="397"/>
    </location>
    <ligand>
        <name>meso-2,6-diaminopimelate</name>
        <dbReference type="ChEBI" id="CHEBI:57791"/>
    </ligand>
</feature>
<comment type="catalytic activity">
    <reaction evidence="7">
        <text>UDP-N-acetyl-alpha-D-muramoyl-L-alanyl-D-glutamate + meso-2,6-diaminopimelate + ATP = UDP-N-acetyl-alpha-D-muramoyl-L-alanyl-gamma-D-glutamyl-meso-2,6-diaminopimelate + ADP + phosphate + H(+)</text>
        <dbReference type="Rhea" id="RHEA:23676"/>
        <dbReference type="ChEBI" id="CHEBI:15378"/>
        <dbReference type="ChEBI" id="CHEBI:30616"/>
        <dbReference type="ChEBI" id="CHEBI:43474"/>
        <dbReference type="ChEBI" id="CHEBI:57791"/>
        <dbReference type="ChEBI" id="CHEBI:83900"/>
        <dbReference type="ChEBI" id="CHEBI:83905"/>
        <dbReference type="ChEBI" id="CHEBI:456216"/>
        <dbReference type="EC" id="6.3.2.13"/>
    </reaction>
</comment>
<dbReference type="GO" id="GO:0008765">
    <property type="term" value="F:UDP-N-acetylmuramoylalanyl-D-glutamate-2,6-diaminopimelate ligase activity"/>
    <property type="evidence" value="ECO:0007669"/>
    <property type="project" value="UniProtKB-UniRule"/>
</dbReference>
<feature type="modified residue" description="N6-carboxylysine" evidence="7">
    <location>
        <position position="236"/>
    </location>
</feature>
<dbReference type="InterPro" id="IPR036565">
    <property type="entry name" value="Mur-like_cat_sf"/>
</dbReference>
<evidence type="ECO:0000256" key="1">
    <source>
        <dbReference type="ARBA" id="ARBA00005898"/>
    </source>
</evidence>
<keyword evidence="7" id="KW-0547">Nucleotide-binding</keyword>
<name>A0A852X8D2_9MICO</name>
<dbReference type="HAMAP" id="MF_00208">
    <property type="entry name" value="MurE"/>
    <property type="match status" value="1"/>
</dbReference>
<accession>A0A852X8D2</accession>
<dbReference type="Gene3D" id="3.40.1190.10">
    <property type="entry name" value="Mur-like, catalytic domain"/>
    <property type="match status" value="1"/>
</dbReference>
<dbReference type="PANTHER" id="PTHR23135">
    <property type="entry name" value="MUR LIGASE FAMILY MEMBER"/>
    <property type="match status" value="1"/>
</dbReference>
<dbReference type="AlphaFoldDB" id="A0A852X8D2"/>
<dbReference type="UniPathway" id="UPA00219"/>
<feature type="binding site" evidence="7">
    <location>
        <position position="480"/>
    </location>
    <ligand>
        <name>meso-2,6-diaminopimelate</name>
        <dbReference type="ChEBI" id="CHEBI:57791"/>
    </ligand>
</feature>
<keyword evidence="3 7" id="KW-0133">Cell shape</keyword>
<dbReference type="Gene3D" id="3.40.1390.10">
    <property type="entry name" value="MurE/MurF, N-terminal domain"/>
    <property type="match status" value="1"/>
</dbReference>
<gene>
    <name evidence="7" type="primary">murE</name>
    <name evidence="12" type="ORF">BJY28_002209</name>
</gene>
<keyword evidence="5 7" id="KW-0131">Cell cycle</keyword>
<feature type="binding site" evidence="7">
    <location>
        <begin position="169"/>
        <end position="170"/>
    </location>
    <ligand>
        <name>UDP-N-acetyl-alpha-D-muramoyl-L-alanyl-D-glutamate</name>
        <dbReference type="ChEBI" id="CHEBI:83900"/>
    </ligand>
</feature>